<reference evidence="1 2" key="1">
    <citation type="journal article" date="2013" name="Curr. Biol.">
        <title>The Genome of the Foraminiferan Reticulomyxa filosa.</title>
        <authorList>
            <person name="Glockner G."/>
            <person name="Hulsmann N."/>
            <person name="Schleicher M."/>
            <person name="Noegel A.A."/>
            <person name="Eichinger L."/>
            <person name="Gallinger C."/>
            <person name="Pawlowski J."/>
            <person name="Sierra R."/>
            <person name="Euteneuer U."/>
            <person name="Pillet L."/>
            <person name="Moustafa A."/>
            <person name="Platzer M."/>
            <person name="Groth M."/>
            <person name="Szafranski K."/>
            <person name="Schliwa M."/>
        </authorList>
    </citation>
    <scope>NUCLEOTIDE SEQUENCE [LARGE SCALE GENOMIC DNA]</scope>
</reference>
<evidence type="ECO:0000313" key="1">
    <source>
        <dbReference type="EMBL" id="ETO03607.1"/>
    </source>
</evidence>
<protein>
    <submittedName>
        <fullName evidence="1">Uncharacterized protein</fullName>
    </submittedName>
</protein>
<accession>X6LR30</accession>
<comment type="caution">
    <text evidence="1">The sequence shown here is derived from an EMBL/GenBank/DDBJ whole genome shotgun (WGS) entry which is preliminary data.</text>
</comment>
<dbReference type="AlphaFoldDB" id="X6LR30"/>
<keyword evidence="2" id="KW-1185">Reference proteome</keyword>
<feature type="non-terminal residue" evidence="1">
    <location>
        <position position="1"/>
    </location>
</feature>
<proteinExistence type="predicted"/>
<gene>
    <name evidence="1" type="ORF">RFI_33794</name>
</gene>
<organism evidence="1 2">
    <name type="scientific">Reticulomyxa filosa</name>
    <dbReference type="NCBI Taxonomy" id="46433"/>
    <lineage>
        <taxon>Eukaryota</taxon>
        <taxon>Sar</taxon>
        <taxon>Rhizaria</taxon>
        <taxon>Retaria</taxon>
        <taxon>Foraminifera</taxon>
        <taxon>Monothalamids</taxon>
        <taxon>Reticulomyxidae</taxon>
        <taxon>Reticulomyxa</taxon>
    </lineage>
</organism>
<sequence>QRLLLVLSIGLVNEPIAHIILQRAKKRKNGGEKQICEGSFFEHYKYTIDKLVTMGLINILLACYENCYFQACFNGFEQQMTELDHIFVSCAKSFSLLQIEEIKQVVSRLAEDTIELHVVPMKYTAQFPFSHLLHRLCQKQLVDQIVNNPKIMALDETIKIEDVKTEEIKMEEKKTEEIKTEDKSQSITKAGDKSTKAMQSAKLLTIVLAEFSSLNDCSEETCQMYVTDVIMETFSIPINVVSLLKDIILCITCTVCGSISLANCETVLYFYGDAVMQYITIFSLIKEADVSQSRISVEKTLSPFDRLARITNDLCQYFSNINIDEFILVMHRLCVAMTPIISLMFEFSTKHKSREVEQLLSQCRAIEVRRLCMAHFGLAAFSTETKDIGGQIHSLSSIGLLSSDEVIPSILKAAESSGLLKQNKYPHFIHDLLAIAKKVENMNNEKEQQAYKSVVTKLFFDTEKLTATTSNGIAMVKLQRLEEMARNQWIDKMMDLDSSEALLLNRVLERIYLDSTTTVDLNVNMLKNNRVIEKISKLKALLTKHTYWIAANVDLMNFEGNNELFKRLDECVSLLSQFANEDKKLEYSLHIWFLKQLYQLKGMDWTQALITHKHIRSTFPIFEKDELSAVFSKLDFCDPLLCSFDPFIRMYGNIYSKFRKQIFSSLKNDNIDIDYNDKQNFTPLLVAASSIVGWSATKFDKTSLSS</sequence>
<name>X6LR30_RETFI</name>
<dbReference type="EMBL" id="ASPP01032867">
    <property type="protein sequence ID" value="ETO03607.1"/>
    <property type="molecule type" value="Genomic_DNA"/>
</dbReference>
<dbReference type="Proteomes" id="UP000023152">
    <property type="component" value="Unassembled WGS sequence"/>
</dbReference>
<evidence type="ECO:0000313" key="2">
    <source>
        <dbReference type="Proteomes" id="UP000023152"/>
    </source>
</evidence>